<dbReference type="EMBL" id="SUMG01000004">
    <property type="protein sequence ID" value="NBG87757.1"/>
    <property type="molecule type" value="Genomic_DNA"/>
</dbReference>
<dbReference type="Proteomes" id="UP000449710">
    <property type="component" value="Unassembled WGS sequence"/>
</dbReference>
<name>A0AA43XJK6_9CLOT</name>
<evidence type="ECO:0000313" key="1">
    <source>
        <dbReference type="EMBL" id="NBG87757.1"/>
    </source>
</evidence>
<gene>
    <name evidence="1" type="ORF">ISALK_04515</name>
</gene>
<accession>A0AA43XJK6</accession>
<sequence>MPVFINPVPTGMPGMYTPEEYEEIQSILTEIAKKLGLEVAEKDNSSITLENGLQIFMTPNLEIYISNVGYPENINRESFQEKNVEEAMEFYQEYYYPMVSDLLNYQSPQRELSYRIDDNNRLSSSVTYVETAENPIEQFFHDQFNQTRFGYSASNYSEGDLLDPPRISIPYYHLEPFEVLDEIPLRSLEYIVEERKGREIFGQELKLEHIVRAEVFYYSYTTARYLSPIYRLYIHIEDPDENYESEEGQMLIVPIEVLAIPEEYEQ</sequence>
<organism evidence="1 2">
    <name type="scientific">Isachenkonia alkalipeptolytica</name>
    <dbReference type="NCBI Taxonomy" id="2565777"/>
    <lineage>
        <taxon>Bacteria</taxon>
        <taxon>Bacillati</taxon>
        <taxon>Bacillota</taxon>
        <taxon>Clostridia</taxon>
        <taxon>Eubacteriales</taxon>
        <taxon>Clostridiaceae</taxon>
        <taxon>Isachenkonia</taxon>
    </lineage>
</organism>
<reference evidence="1 2" key="1">
    <citation type="submission" date="2019-04" db="EMBL/GenBank/DDBJ databases">
        <title>Isachenkonia alkalipeptolytica gen. nov. sp. nov. a new anaerobic, alkiliphilic organothrophic bacterium capable to reduce synthesized ferrihydrite isolated from a soda lake.</title>
        <authorList>
            <person name="Toshchakov S.V."/>
            <person name="Zavarzina D.G."/>
            <person name="Zhilina T.N."/>
            <person name="Kostrikina N.A."/>
            <person name="Kublanov I.V."/>
        </authorList>
    </citation>
    <scope>NUCLEOTIDE SEQUENCE [LARGE SCALE GENOMIC DNA]</scope>
    <source>
        <strain evidence="1 2">Z-1701</strain>
    </source>
</reference>
<proteinExistence type="predicted"/>
<evidence type="ECO:0000313" key="2">
    <source>
        <dbReference type="Proteomes" id="UP000449710"/>
    </source>
</evidence>
<dbReference type="AlphaFoldDB" id="A0AA43XJK6"/>
<keyword evidence="2" id="KW-1185">Reference proteome</keyword>
<comment type="caution">
    <text evidence="1">The sequence shown here is derived from an EMBL/GenBank/DDBJ whole genome shotgun (WGS) entry which is preliminary data.</text>
</comment>
<protein>
    <submittedName>
        <fullName evidence="1">Uncharacterized protein</fullName>
    </submittedName>
</protein>